<evidence type="ECO:0000256" key="1">
    <source>
        <dbReference type="SAM" id="Phobius"/>
    </source>
</evidence>
<keyword evidence="1" id="KW-0472">Membrane</keyword>
<evidence type="ECO:0000313" key="2">
    <source>
        <dbReference type="EMBL" id="ROR74085.1"/>
    </source>
</evidence>
<dbReference type="RefSeq" id="WP_123304420.1">
    <property type="nucleotide sequence ID" value="NZ_RKHK01000001.1"/>
</dbReference>
<feature type="transmembrane region" description="Helical" evidence="1">
    <location>
        <begin position="187"/>
        <end position="207"/>
    </location>
</feature>
<dbReference type="AlphaFoldDB" id="A0A3N2BFT4"/>
<keyword evidence="1" id="KW-0812">Transmembrane</keyword>
<organism evidence="2 3">
    <name type="scientific">Bogoriella caseilytica</name>
    <dbReference type="NCBI Taxonomy" id="56055"/>
    <lineage>
        <taxon>Bacteria</taxon>
        <taxon>Bacillati</taxon>
        <taxon>Actinomycetota</taxon>
        <taxon>Actinomycetes</taxon>
        <taxon>Micrococcales</taxon>
        <taxon>Bogoriellaceae</taxon>
        <taxon>Bogoriella</taxon>
    </lineage>
</organism>
<protein>
    <submittedName>
        <fullName evidence="2">Putative membrane protein YesL</fullName>
    </submittedName>
</protein>
<dbReference type="Proteomes" id="UP000280668">
    <property type="component" value="Unassembled WGS sequence"/>
</dbReference>
<feature type="transmembrane region" description="Helical" evidence="1">
    <location>
        <begin position="23"/>
        <end position="49"/>
    </location>
</feature>
<reference evidence="2 3" key="1">
    <citation type="submission" date="2018-11" db="EMBL/GenBank/DDBJ databases">
        <title>Sequencing the genomes of 1000 actinobacteria strains.</title>
        <authorList>
            <person name="Klenk H.-P."/>
        </authorList>
    </citation>
    <scope>NUCLEOTIDE SEQUENCE [LARGE SCALE GENOMIC DNA]</scope>
    <source>
        <strain evidence="2 3">DSM 11294</strain>
    </source>
</reference>
<dbReference type="OrthoDB" id="3258866at2"/>
<keyword evidence="1" id="KW-1133">Transmembrane helix</keyword>
<dbReference type="Pfam" id="PF04854">
    <property type="entry name" value="DUF624"/>
    <property type="match status" value="1"/>
</dbReference>
<keyword evidence="3" id="KW-1185">Reference proteome</keyword>
<proteinExistence type="predicted"/>
<evidence type="ECO:0000313" key="3">
    <source>
        <dbReference type="Proteomes" id="UP000280668"/>
    </source>
</evidence>
<sequence length="229" mass="24809">MNTVVNWHVRAARLATRLFLLHLLWLLWTLRGAVVLGVFPATAAMIAAIRHDVMAEHRGEGDDYSIRPSWSFFAATWRREFGAANRLGWLLAAGWAVLLLDRHLVATVDLGPVSPFLAGLLSVLTGMGLVVTAMAWCLAAHFAEPARSTILRSVKFTLSRPVHAVTASGATAVICAVYYVVPGLAPVLGLAAPAFVCFRWLWHTGVLPVPPPRRHAEGAPIDTPTEVLA</sequence>
<accession>A0A3N2BFT4</accession>
<dbReference type="InterPro" id="IPR006938">
    <property type="entry name" value="DUF624"/>
</dbReference>
<comment type="caution">
    <text evidence="2">The sequence shown here is derived from an EMBL/GenBank/DDBJ whole genome shotgun (WGS) entry which is preliminary data.</text>
</comment>
<feature type="transmembrane region" description="Helical" evidence="1">
    <location>
        <begin position="117"/>
        <end position="142"/>
    </location>
</feature>
<name>A0A3N2BFT4_9MICO</name>
<feature type="transmembrane region" description="Helical" evidence="1">
    <location>
        <begin position="87"/>
        <end position="105"/>
    </location>
</feature>
<dbReference type="EMBL" id="RKHK01000001">
    <property type="protein sequence ID" value="ROR74085.1"/>
    <property type="molecule type" value="Genomic_DNA"/>
</dbReference>
<gene>
    <name evidence="2" type="ORF">EDD31_2482</name>
</gene>